<evidence type="ECO:0000313" key="1">
    <source>
        <dbReference type="EMBL" id="KAF1841986.1"/>
    </source>
</evidence>
<comment type="caution">
    <text evidence="1">The sequence shown here is derived from an EMBL/GenBank/DDBJ whole genome shotgun (WGS) entry which is preliminary data.</text>
</comment>
<keyword evidence="2" id="KW-1185">Reference proteome</keyword>
<dbReference type="GeneID" id="63844264"/>
<organism evidence="1 2">
    <name type="scientific">Cucurbitaria berberidis CBS 394.84</name>
    <dbReference type="NCBI Taxonomy" id="1168544"/>
    <lineage>
        <taxon>Eukaryota</taxon>
        <taxon>Fungi</taxon>
        <taxon>Dikarya</taxon>
        <taxon>Ascomycota</taxon>
        <taxon>Pezizomycotina</taxon>
        <taxon>Dothideomycetes</taxon>
        <taxon>Pleosporomycetidae</taxon>
        <taxon>Pleosporales</taxon>
        <taxon>Pleosporineae</taxon>
        <taxon>Cucurbitariaceae</taxon>
        <taxon>Cucurbitaria</taxon>
    </lineage>
</organism>
<dbReference type="EMBL" id="ML976618">
    <property type="protein sequence ID" value="KAF1841986.1"/>
    <property type="molecule type" value="Genomic_DNA"/>
</dbReference>
<gene>
    <name evidence="1" type="ORF">K460DRAFT_176893</name>
</gene>
<evidence type="ECO:0000313" key="2">
    <source>
        <dbReference type="Proteomes" id="UP000800039"/>
    </source>
</evidence>
<dbReference type="RefSeq" id="XP_040784549.1">
    <property type="nucleotide sequence ID" value="XM_040927012.1"/>
</dbReference>
<sequence length="99" mass="11662">MFYCTMPLLISEFSRVMRSKGNSDSWYMSEYLYHCFRSCVFILFGSSCFLQMPDCGVIGSFRSRAFLIFSRFLHVPPFFSPIPYLLLLLFERLFSVCLC</sequence>
<accession>A0A9P4L4H6</accession>
<dbReference type="AlphaFoldDB" id="A0A9P4L4H6"/>
<name>A0A9P4L4H6_9PLEO</name>
<protein>
    <submittedName>
        <fullName evidence="1">Uncharacterized protein</fullName>
    </submittedName>
</protein>
<dbReference type="Proteomes" id="UP000800039">
    <property type="component" value="Unassembled WGS sequence"/>
</dbReference>
<reference evidence="1" key="1">
    <citation type="submission" date="2020-01" db="EMBL/GenBank/DDBJ databases">
        <authorList>
            <consortium name="DOE Joint Genome Institute"/>
            <person name="Haridas S."/>
            <person name="Albert R."/>
            <person name="Binder M."/>
            <person name="Bloem J."/>
            <person name="Labutti K."/>
            <person name="Salamov A."/>
            <person name="Andreopoulos B."/>
            <person name="Baker S.E."/>
            <person name="Barry K."/>
            <person name="Bills G."/>
            <person name="Bluhm B.H."/>
            <person name="Cannon C."/>
            <person name="Castanera R."/>
            <person name="Culley D.E."/>
            <person name="Daum C."/>
            <person name="Ezra D."/>
            <person name="Gonzalez J.B."/>
            <person name="Henrissat B."/>
            <person name="Kuo A."/>
            <person name="Liang C."/>
            <person name="Lipzen A."/>
            <person name="Lutzoni F."/>
            <person name="Magnuson J."/>
            <person name="Mondo S."/>
            <person name="Nolan M."/>
            <person name="Ohm R."/>
            <person name="Pangilinan J."/>
            <person name="Park H.-J."/>
            <person name="Ramirez L."/>
            <person name="Alfaro M."/>
            <person name="Sun H."/>
            <person name="Tritt A."/>
            <person name="Yoshinaga Y."/>
            <person name="Zwiers L.-H."/>
            <person name="Turgeon B.G."/>
            <person name="Goodwin S.B."/>
            <person name="Spatafora J.W."/>
            <person name="Crous P.W."/>
            <person name="Grigoriev I.V."/>
        </authorList>
    </citation>
    <scope>NUCLEOTIDE SEQUENCE</scope>
    <source>
        <strain evidence="1">CBS 394.84</strain>
    </source>
</reference>
<proteinExistence type="predicted"/>